<sequence length="52" mass="5955">MAITINWKTMLAHVVTFQFGCQSSVAIEHEPWKARKGREPFLVSHILITPFS</sequence>
<reference evidence="1" key="1">
    <citation type="submission" date="2016-06" db="UniProtKB">
        <authorList>
            <consortium name="WormBaseParasite"/>
        </authorList>
    </citation>
    <scope>IDENTIFICATION</scope>
</reference>
<protein>
    <submittedName>
        <fullName evidence="1">Transposase</fullName>
    </submittedName>
</protein>
<name>A0A183JEC0_9TREM</name>
<dbReference type="WBParaSite" id="SCUD_0000103201-mRNA-1">
    <property type="protein sequence ID" value="SCUD_0000103201-mRNA-1"/>
    <property type="gene ID" value="SCUD_0000103201"/>
</dbReference>
<accession>A0A183JEC0</accession>
<evidence type="ECO:0000313" key="1">
    <source>
        <dbReference type="WBParaSite" id="SCUD_0000103201-mRNA-1"/>
    </source>
</evidence>
<organism evidence="1">
    <name type="scientific">Schistosoma curassoni</name>
    <dbReference type="NCBI Taxonomy" id="6186"/>
    <lineage>
        <taxon>Eukaryota</taxon>
        <taxon>Metazoa</taxon>
        <taxon>Spiralia</taxon>
        <taxon>Lophotrochozoa</taxon>
        <taxon>Platyhelminthes</taxon>
        <taxon>Trematoda</taxon>
        <taxon>Digenea</taxon>
        <taxon>Strigeidida</taxon>
        <taxon>Schistosomatoidea</taxon>
        <taxon>Schistosomatidae</taxon>
        <taxon>Schistosoma</taxon>
    </lineage>
</organism>
<proteinExistence type="predicted"/>
<dbReference type="AlphaFoldDB" id="A0A183JEC0"/>